<feature type="domain" description="Glycosyl transferase family 3 N-terminal" evidence="5">
    <location>
        <begin position="4"/>
        <end position="63"/>
    </location>
</feature>
<dbReference type="EMBL" id="FMYP01000032">
    <property type="protein sequence ID" value="SDC45035.1"/>
    <property type="molecule type" value="Genomic_DNA"/>
</dbReference>
<dbReference type="SUPFAM" id="SSF52418">
    <property type="entry name" value="Nucleoside phosphorylase/phosphoribosyltransferase catalytic domain"/>
    <property type="match status" value="1"/>
</dbReference>
<sequence length="331" mass="36155">MKATINELFQQKLFSRHQASEMLVNMTNGTFSSAQTAALLATFQVRGITVDELAGFRDALRDMCLRVNLSEFDTIDLCGTGGDGKDTFNISTLASFVTAAAGIKVSKHGNYGVSSVCGSSNILEYYGYRFSADTCKLKRELDQAGICFLHAPLFNIAMKNVADVRKQLGVRTIFNMLGPLVNPSFPKAQMVGVFSAELARIYAYLFQQEDKPFAVVYSLDGYDEVSLTSPFKFFSNKGEELIDPEDLHLPELDECDLAGGTTVEESAQLFLRIIKGEGSSVQNAVVSANAGIAISVKTPSKSMEECIGIAREVIESGKAYKSFETLMNLNR</sequence>
<dbReference type="InterPro" id="IPR000312">
    <property type="entry name" value="Glycosyl_Trfase_fam3"/>
</dbReference>
<comment type="catalytic activity">
    <reaction evidence="3">
        <text>N-(5-phospho-beta-D-ribosyl)anthranilate + diphosphate = 5-phospho-alpha-D-ribose 1-diphosphate + anthranilate</text>
        <dbReference type="Rhea" id="RHEA:11768"/>
        <dbReference type="ChEBI" id="CHEBI:16567"/>
        <dbReference type="ChEBI" id="CHEBI:18277"/>
        <dbReference type="ChEBI" id="CHEBI:33019"/>
        <dbReference type="ChEBI" id="CHEBI:58017"/>
        <dbReference type="EC" id="2.4.2.18"/>
    </reaction>
</comment>
<dbReference type="RefSeq" id="WP_092438347.1">
    <property type="nucleotide sequence ID" value="NZ_FMYP01000032.1"/>
</dbReference>
<comment type="subunit">
    <text evidence="3">Homodimer.</text>
</comment>
<keyword evidence="2 3" id="KW-0808">Transferase</keyword>
<dbReference type="Proteomes" id="UP000199452">
    <property type="component" value="Unassembled WGS sequence"/>
</dbReference>
<feature type="binding site" evidence="3">
    <location>
        <position position="165"/>
    </location>
    <ligand>
        <name>anthranilate</name>
        <dbReference type="ChEBI" id="CHEBI:16567"/>
        <label>2</label>
    </ligand>
</feature>
<dbReference type="SUPFAM" id="SSF47648">
    <property type="entry name" value="Nucleoside phosphorylase/phosphoribosyltransferase N-terminal domain"/>
    <property type="match status" value="1"/>
</dbReference>
<dbReference type="GO" id="GO:0000162">
    <property type="term" value="P:L-tryptophan biosynthetic process"/>
    <property type="evidence" value="ECO:0007669"/>
    <property type="project" value="UniProtKB-UniRule"/>
</dbReference>
<evidence type="ECO:0000256" key="3">
    <source>
        <dbReference type="HAMAP-Rule" id="MF_00211"/>
    </source>
</evidence>
<dbReference type="EC" id="2.4.2.18" evidence="3"/>
<dbReference type="NCBIfam" id="TIGR01245">
    <property type="entry name" value="trpD"/>
    <property type="match status" value="1"/>
</dbReference>
<feature type="binding site" evidence="3">
    <location>
        <position position="79"/>
    </location>
    <ligand>
        <name>5-phospho-alpha-D-ribose 1-diphosphate</name>
        <dbReference type="ChEBI" id="CHEBI:58017"/>
    </ligand>
</feature>
<dbReference type="OrthoDB" id="9806430at2"/>
<evidence type="ECO:0000256" key="2">
    <source>
        <dbReference type="ARBA" id="ARBA00022679"/>
    </source>
</evidence>
<feature type="binding site" evidence="3">
    <location>
        <begin position="82"/>
        <end position="83"/>
    </location>
    <ligand>
        <name>5-phospho-alpha-D-ribose 1-diphosphate</name>
        <dbReference type="ChEBI" id="CHEBI:58017"/>
    </ligand>
</feature>
<feature type="binding site" evidence="3">
    <location>
        <begin position="107"/>
        <end position="115"/>
    </location>
    <ligand>
        <name>5-phospho-alpha-D-ribose 1-diphosphate</name>
        <dbReference type="ChEBI" id="CHEBI:58017"/>
    </ligand>
</feature>
<dbReference type="InterPro" id="IPR017459">
    <property type="entry name" value="Glycosyl_Trfase_fam3_N_dom"/>
</dbReference>
<dbReference type="Gene3D" id="1.20.970.10">
    <property type="entry name" value="Transferase, Pyrimidine Nucleoside Phosphorylase, Chain C"/>
    <property type="match status" value="1"/>
</dbReference>
<gene>
    <name evidence="3" type="primary">trpD</name>
    <name evidence="6" type="ORF">SAMN05216323_103211</name>
</gene>
<organism evidence="6 7">
    <name type="scientific">Williamwhitmania taraxaci</name>
    <dbReference type="NCBI Taxonomy" id="1640674"/>
    <lineage>
        <taxon>Bacteria</taxon>
        <taxon>Pseudomonadati</taxon>
        <taxon>Bacteroidota</taxon>
        <taxon>Bacteroidia</taxon>
        <taxon>Bacteroidales</taxon>
        <taxon>Williamwhitmaniaceae</taxon>
        <taxon>Williamwhitmania</taxon>
    </lineage>
</organism>
<dbReference type="InterPro" id="IPR035902">
    <property type="entry name" value="Nuc_phospho_transferase"/>
</dbReference>
<dbReference type="Gene3D" id="3.40.1030.10">
    <property type="entry name" value="Nucleoside phosphorylase/phosphoribosyltransferase catalytic domain"/>
    <property type="match status" value="1"/>
</dbReference>
<reference evidence="6 7" key="1">
    <citation type="submission" date="2016-09" db="EMBL/GenBank/DDBJ databases">
        <authorList>
            <person name="Capua I."/>
            <person name="De Benedictis P."/>
            <person name="Joannis T."/>
            <person name="Lombin L.H."/>
            <person name="Cattoli G."/>
        </authorList>
    </citation>
    <scope>NUCLEOTIDE SEQUENCE [LARGE SCALE GENOMIC DNA]</scope>
    <source>
        <strain evidence="6 7">A7P-90m</strain>
    </source>
</reference>
<feature type="domain" description="Glycosyl transferase family 3" evidence="4">
    <location>
        <begin position="73"/>
        <end position="320"/>
    </location>
</feature>
<keyword evidence="3" id="KW-0028">Amino-acid biosynthesis</keyword>
<comment type="similarity">
    <text evidence="3">Belongs to the anthranilate phosphoribosyltransferase family.</text>
</comment>
<dbReference type="GO" id="GO:0000287">
    <property type="term" value="F:magnesium ion binding"/>
    <property type="evidence" value="ECO:0007669"/>
    <property type="project" value="UniProtKB-UniRule"/>
</dbReference>
<keyword evidence="3" id="KW-0057">Aromatic amino acid biosynthesis</keyword>
<dbReference type="Pfam" id="PF00591">
    <property type="entry name" value="Glycos_transf_3"/>
    <property type="match status" value="1"/>
</dbReference>
<keyword evidence="3" id="KW-0460">Magnesium</keyword>
<dbReference type="Pfam" id="PF02885">
    <property type="entry name" value="Glycos_trans_3N"/>
    <property type="match status" value="1"/>
</dbReference>
<evidence type="ECO:0000259" key="4">
    <source>
        <dbReference type="Pfam" id="PF00591"/>
    </source>
</evidence>
<feature type="binding site" evidence="3">
    <location>
        <position position="224"/>
    </location>
    <ligand>
        <name>Mg(2+)</name>
        <dbReference type="ChEBI" id="CHEBI:18420"/>
        <label>2</label>
    </ligand>
</feature>
<comment type="caution">
    <text evidence="3">Lacks conserved residue(s) required for the propagation of feature annotation.</text>
</comment>
<dbReference type="STRING" id="1640674.SAMN05216323_103211"/>
<dbReference type="AlphaFoldDB" id="A0A1G6LQL8"/>
<keyword evidence="1 3" id="KW-0328">Glycosyltransferase</keyword>
<dbReference type="GO" id="GO:0005829">
    <property type="term" value="C:cytosol"/>
    <property type="evidence" value="ECO:0007669"/>
    <property type="project" value="TreeGrafter"/>
</dbReference>
<dbReference type="GO" id="GO:0004048">
    <property type="term" value="F:anthranilate phosphoribosyltransferase activity"/>
    <property type="evidence" value="ECO:0007669"/>
    <property type="project" value="UniProtKB-UniRule"/>
</dbReference>
<evidence type="ECO:0000313" key="7">
    <source>
        <dbReference type="Proteomes" id="UP000199452"/>
    </source>
</evidence>
<keyword evidence="3" id="KW-0479">Metal-binding</keyword>
<dbReference type="InterPro" id="IPR005940">
    <property type="entry name" value="Anthranilate_Pribosyl_Tfrase"/>
</dbReference>
<accession>A0A1G6LQL8</accession>
<proteinExistence type="inferred from homology"/>
<dbReference type="PANTHER" id="PTHR43285">
    <property type="entry name" value="ANTHRANILATE PHOSPHORIBOSYLTRANSFERASE"/>
    <property type="match status" value="1"/>
</dbReference>
<keyword evidence="7" id="KW-1185">Reference proteome</keyword>
<comment type="function">
    <text evidence="3">Catalyzes the transfer of the phosphoribosyl group of 5-phosphorylribose-1-pyrophosphate (PRPP) to anthranilate to yield N-(5'-phosphoribosyl)-anthranilate (PRA).</text>
</comment>
<feature type="binding site" evidence="3">
    <location>
        <position position="224"/>
    </location>
    <ligand>
        <name>Mg(2+)</name>
        <dbReference type="ChEBI" id="CHEBI:18420"/>
        <label>1</label>
    </ligand>
</feature>
<comment type="cofactor">
    <cofactor evidence="3">
        <name>Mg(2+)</name>
        <dbReference type="ChEBI" id="CHEBI:18420"/>
    </cofactor>
    <text evidence="3">Binds 2 magnesium ions per monomer.</text>
</comment>
<feature type="binding site" evidence="3">
    <location>
        <begin position="89"/>
        <end position="92"/>
    </location>
    <ligand>
        <name>5-phospho-alpha-D-ribose 1-diphosphate</name>
        <dbReference type="ChEBI" id="CHEBI:58017"/>
    </ligand>
</feature>
<protein>
    <recommendedName>
        <fullName evidence="3">Anthranilate phosphoribosyltransferase</fullName>
        <ecNumber evidence="3">2.4.2.18</ecNumber>
    </recommendedName>
</protein>
<feature type="binding site" evidence="3">
    <location>
        <position position="119"/>
    </location>
    <ligand>
        <name>5-phospho-alpha-D-ribose 1-diphosphate</name>
        <dbReference type="ChEBI" id="CHEBI:58017"/>
    </ligand>
</feature>
<feature type="binding site" evidence="3">
    <location>
        <position position="87"/>
    </location>
    <ligand>
        <name>5-phospho-alpha-D-ribose 1-diphosphate</name>
        <dbReference type="ChEBI" id="CHEBI:58017"/>
    </ligand>
</feature>
<dbReference type="InterPro" id="IPR036320">
    <property type="entry name" value="Glycosyl_Trfase_fam3_N_dom_sf"/>
</dbReference>
<comment type="pathway">
    <text evidence="3">Amino-acid biosynthesis; L-tryptophan biosynthesis; L-tryptophan from chorismate: step 2/5.</text>
</comment>
<feature type="binding site" evidence="3">
    <location>
        <position position="110"/>
    </location>
    <ligand>
        <name>anthranilate</name>
        <dbReference type="ChEBI" id="CHEBI:16567"/>
        <label>1</label>
    </ligand>
</feature>
<feature type="binding site" evidence="3">
    <location>
        <position position="223"/>
    </location>
    <ligand>
        <name>Mg(2+)</name>
        <dbReference type="ChEBI" id="CHEBI:18420"/>
        <label>2</label>
    </ligand>
</feature>
<feature type="binding site" evidence="3">
    <location>
        <position position="91"/>
    </location>
    <ligand>
        <name>Mg(2+)</name>
        <dbReference type="ChEBI" id="CHEBI:18420"/>
        <label>1</label>
    </ligand>
</feature>
<feature type="binding site" evidence="3">
    <location>
        <position position="79"/>
    </location>
    <ligand>
        <name>anthranilate</name>
        <dbReference type="ChEBI" id="CHEBI:16567"/>
        <label>1</label>
    </ligand>
</feature>
<keyword evidence="3" id="KW-0822">Tryptophan biosynthesis</keyword>
<evidence type="ECO:0000313" key="6">
    <source>
        <dbReference type="EMBL" id="SDC45035.1"/>
    </source>
</evidence>
<name>A0A1G6LQL8_9BACT</name>
<dbReference type="PANTHER" id="PTHR43285:SF2">
    <property type="entry name" value="ANTHRANILATE PHOSPHORIBOSYLTRANSFERASE"/>
    <property type="match status" value="1"/>
</dbReference>
<dbReference type="UniPathway" id="UPA00035">
    <property type="reaction ID" value="UER00041"/>
</dbReference>
<evidence type="ECO:0000256" key="1">
    <source>
        <dbReference type="ARBA" id="ARBA00022676"/>
    </source>
</evidence>
<evidence type="ECO:0000259" key="5">
    <source>
        <dbReference type="Pfam" id="PF02885"/>
    </source>
</evidence>
<dbReference type="HAMAP" id="MF_00211">
    <property type="entry name" value="TrpD"/>
    <property type="match status" value="1"/>
</dbReference>